<keyword evidence="4" id="KW-0067">ATP-binding</keyword>
<keyword evidence="7" id="KW-1185">Reference proteome</keyword>
<dbReference type="KEGG" id="mmr:Mmar10_1823"/>
<dbReference type="PANTHER" id="PTHR43335">
    <property type="entry name" value="ABC TRANSPORTER, ATP-BINDING PROTEIN"/>
    <property type="match status" value="1"/>
</dbReference>
<accession>Q0ANM2</accession>
<dbReference type="InterPro" id="IPR003439">
    <property type="entry name" value="ABC_transporter-like_ATP-bd"/>
</dbReference>
<dbReference type="Gene3D" id="3.40.50.300">
    <property type="entry name" value="P-loop containing nucleotide triphosphate hydrolases"/>
    <property type="match status" value="1"/>
</dbReference>
<comment type="similarity">
    <text evidence="1">Belongs to the ABC transporter superfamily.</text>
</comment>
<evidence type="ECO:0000256" key="2">
    <source>
        <dbReference type="ARBA" id="ARBA00022448"/>
    </source>
</evidence>
<dbReference type="GO" id="GO:0005524">
    <property type="term" value="F:ATP binding"/>
    <property type="evidence" value="ECO:0007669"/>
    <property type="project" value="UniProtKB-KW"/>
</dbReference>
<dbReference type="RefSeq" id="WP_011643760.1">
    <property type="nucleotide sequence ID" value="NC_008347.1"/>
</dbReference>
<proteinExistence type="inferred from homology"/>
<dbReference type="OrthoDB" id="9778547at2"/>
<keyword evidence="2" id="KW-0813">Transport</keyword>
<dbReference type="HOGENOM" id="CLU_000604_1_2_5"/>
<evidence type="ECO:0000313" key="7">
    <source>
        <dbReference type="Proteomes" id="UP000001964"/>
    </source>
</evidence>
<evidence type="ECO:0000256" key="4">
    <source>
        <dbReference type="ARBA" id="ARBA00022840"/>
    </source>
</evidence>
<evidence type="ECO:0000259" key="5">
    <source>
        <dbReference type="PROSITE" id="PS50893"/>
    </source>
</evidence>
<dbReference type="SUPFAM" id="SSF52540">
    <property type="entry name" value="P-loop containing nucleoside triphosphate hydrolases"/>
    <property type="match status" value="1"/>
</dbReference>
<dbReference type="GO" id="GO:0016887">
    <property type="term" value="F:ATP hydrolysis activity"/>
    <property type="evidence" value="ECO:0007669"/>
    <property type="project" value="InterPro"/>
</dbReference>
<protein>
    <submittedName>
        <fullName evidence="6">ABC transporter related protein</fullName>
    </submittedName>
</protein>
<name>Q0ANM2_MARMM</name>
<evidence type="ECO:0000313" key="6">
    <source>
        <dbReference type="EMBL" id="ABI66115.1"/>
    </source>
</evidence>
<keyword evidence="3" id="KW-0547">Nucleotide-binding</keyword>
<dbReference type="SMART" id="SM00382">
    <property type="entry name" value="AAA"/>
    <property type="match status" value="1"/>
</dbReference>
<dbReference type="PROSITE" id="PS00211">
    <property type="entry name" value="ABC_TRANSPORTER_1"/>
    <property type="match status" value="1"/>
</dbReference>
<dbReference type="InterPro" id="IPR003593">
    <property type="entry name" value="AAA+_ATPase"/>
</dbReference>
<dbReference type="Pfam" id="PF00005">
    <property type="entry name" value="ABC_tran"/>
    <property type="match status" value="1"/>
</dbReference>
<dbReference type="eggNOG" id="COG1131">
    <property type="taxonomic scope" value="Bacteria"/>
</dbReference>
<dbReference type="PROSITE" id="PS50893">
    <property type="entry name" value="ABC_TRANSPORTER_2"/>
    <property type="match status" value="1"/>
</dbReference>
<organism evidence="6 7">
    <name type="scientific">Maricaulis maris (strain MCS10)</name>
    <name type="common">Caulobacter maris</name>
    <dbReference type="NCBI Taxonomy" id="394221"/>
    <lineage>
        <taxon>Bacteria</taxon>
        <taxon>Pseudomonadati</taxon>
        <taxon>Pseudomonadota</taxon>
        <taxon>Alphaproteobacteria</taxon>
        <taxon>Maricaulales</taxon>
        <taxon>Maricaulaceae</taxon>
        <taxon>Maricaulis</taxon>
    </lineage>
</organism>
<dbReference type="InterPro" id="IPR027417">
    <property type="entry name" value="P-loop_NTPase"/>
</dbReference>
<dbReference type="PANTHER" id="PTHR43335:SF4">
    <property type="entry name" value="ABC TRANSPORTER, ATP-BINDING PROTEIN"/>
    <property type="match status" value="1"/>
</dbReference>
<dbReference type="AlphaFoldDB" id="Q0ANM2"/>
<gene>
    <name evidence="6" type="ordered locus">Mmar10_1823</name>
</gene>
<dbReference type="EMBL" id="CP000449">
    <property type="protein sequence ID" value="ABI66115.1"/>
    <property type="molecule type" value="Genomic_DNA"/>
</dbReference>
<dbReference type="Proteomes" id="UP000001964">
    <property type="component" value="Chromosome"/>
</dbReference>
<feature type="domain" description="ABC transporter" evidence="5">
    <location>
        <begin position="6"/>
        <end position="233"/>
    </location>
</feature>
<sequence precursor="true">MTDTVLSLQGVTLRYGKLTALDAVDLAIPAGAIYGFLGPNGAGKTTAIRCAMGLLTPQSGRVLIDGHDLRQSRRKALASVGAVIETPALFPNLTGRENLDITRRMLDAPPALIDRALELVDMRDAADRRVGQYSLGMKQRMGLARALLAEPRLLILDEPTNGLDPAGIRDMRALIRALPERTGATIFMSSHLLSEVEQLASHVGLLQQGRVVFDGTLAALSEQQAPRLLVTATPADTAHEVMTASGFAGVIRDKDQFTLTDPEAITAERVAALNAALHAAGCQVSQLTLDRADLETTFMTLTGHGEART</sequence>
<evidence type="ECO:0000256" key="1">
    <source>
        <dbReference type="ARBA" id="ARBA00005417"/>
    </source>
</evidence>
<evidence type="ECO:0000256" key="3">
    <source>
        <dbReference type="ARBA" id="ARBA00022741"/>
    </source>
</evidence>
<dbReference type="STRING" id="394221.Mmar10_1823"/>
<reference evidence="6 7" key="1">
    <citation type="submission" date="2006-08" db="EMBL/GenBank/DDBJ databases">
        <title>Complete sequence of Maricaulis maris MCS10.</title>
        <authorList>
            <consortium name="US DOE Joint Genome Institute"/>
            <person name="Copeland A."/>
            <person name="Lucas S."/>
            <person name="Lapidus A."/>
            <person name="Barry K."/>
            <person name="Detter J.C."/>
            <person name="Glavina del Rio T."/>
            <person name="Hammon N."/>
            <person name="Israni S."/>
            <person name="Dalin E."/>
            <person name="Tice H."/>
            <person name="Pitluck S."/>
            <person name="Saunders E."/>
            <person name="Brettin T."/>
            <person name="Bruce D."/>
            <person name="Han C."/>
            <person name="Tapia R."/>
            <person name="Gilna P."/>
            <person name="Schmutz J."/>
            <person name="Larimer F."/>
            <person name="Land M."/>
            <person name="Hauser L."/>
            <person name="Kyrpides N."/>
            <person name="Mikhailova N."/>
            <person name="Viollier P."/>
            <person name="Stephens C."/>
            <person name="Richardson P."/>
        </authorList>
    </citation>
    <scope>NUCLEOTIDE SEQUENCE [LARGE SCALE GENOMIC DNA]</scope>
    <source>
        <strain evidence="6 7">MCS10</strain>
    </source>
</reference>
<dbReference type="InterPro" id="IPR017871">
    <property type="entry name" value="ABC_transporter-like_CS"/>
</dbReference>